<dbReference type="Proteomes" id="UP000585474">
    <property type="component" value="Unassembled WGS sequence"/>
</dbReference>
<dbReference type="AlphaFoldDB" id="A0A7J0GEQ1"/>
<keyword evidence="2" id="KW-1185">Reference proteome</keyword>
<sequence>MGTLFSSNCRRGLIRITRPPDPEQPMGVSFVGKGSTEYLVKGARKEVPQELIDELKAICQDSMTMDFDERYFHGKPQNSFHKAVNIPDVVVFPR</sequence>
<dbReference type="EMBL" id="BJWL01000020">
    <property type="protein sequence ID" value="GFZ09283.1"/>
    <property type="molecule type" value="Genomic_DNA"/>
</dbReference>
<accession>A0A7J0GEQ1</accession>
<evidence type="ECO:0000313" key="1">
    <source>
        <dbReference type="EMBL" id="GFZ09283.1"/>
    </source>
</evidence>
<comment type="caution">
    <text evidence="1">The sequence shown here is derived from an EMBL/GenBank/DDBJ whole genome shotgun (WGS) entry which is preliminary data.</text>
</comment>
<reference evidence="1 2" key="1">
    <citation type="submission" date="2019-07" db="EMBL/GenBank/DDBJ databases">
        <title>De Novo Assembly of kiwifruit Actinidia rufa.</title>
        <authorList>
            <person name="Sugita-Konishi S."/>
            <person name="Sato K."/>
            <person name="Mori E."/>
            <person name="Abe Y."/>
            <person name="Kisaki G."/>
            <person name="Hamano K."/>
            <person name="Suezawa K."/>
            <person name="Otani M."/>
            <person name="Fukuda T."/>
            <person name="Manabe T."/>
            <person name="Gomi K."/>
            <person name="Tabuchi M."/>
            <person name="Akimitsu K."/>
            <person name="Kataoka I."/>
        </authorList>
    </citation>
    <scope>NUCLEOTIDE SEQUENCE [LARGE SCALE GENOMIC DNA]</scope>
    <source>
        <strain evidence="2">cv. Fuchu</strain>
    </source>
</reference>
<dbReference type="OrthoDB" id="5332616at2759"/>
<name>A0A7J0GEQ1_9ERIC</name>
<evidence type="ECO:0000313" key="2">
    <source>
        <dbReference type="Proteomes" id="UP000585474"/>
    </source>
</evidence>
<proteinExistence type="predicted"/>
<organism evidence="1 2">
    <name type="scientific">Actinidia rufa</name>
    <dbReference type="NCBI Taxonomy" id="165716"/>
    <lineage>
        <taxon>Eukaryota</taxon>
        <taxon>Viridiplantae</taxon>
        <taxon>Streptophyta</taxon>
        <taxon>Embryophyta</taxon>
        <taxon>Tracheophyta</taxon>
        <taxon>Spermatophyta</taxon>
        <taxon>Magnoliopsida</taxon>
        <taxon>eudicotyledons</taxon>
        <taxon>Gunneridae</taxon>
        <taxon>Pentapetalae</taxon>
        <taxon>asterids</taxon>
        <taxon>Ericales</taxon>
        <taxon>Actinidiaceae</taxon>
        <taxon>Actinidia</taxon>
    </lineage>
</organism>
<gene>
    <name evidence="1" type="ORF">Acr_20g0010910</name>
</gene>
<protein>
    <submittedName>
        <fullName evidence="1">FAD-linked oxidases family protein</fullName>
    </submittedName>
</protein>